<dbReference type="EMBL" id="KB731260">
    <property type="protein sequence ID" value="ENH62102.1"/>
    <property type="molecule type" value="Genomic_DNA"/>
</dbReference>
<dbReference type="Proteomes" id="UP000016928">
    <property type="component" value="Unassembled WGS sequence"/>
</dbReference>
<name>N4TS69_FUSC1</name>
<reference evidence="2" key="1">
    <citation type="submission" date="2012-09" db="EMBL/GenBank/DDBJ databases">
        <title>Genome sequencing and comparative transcriptomics of race 1 and race 4 of banana pathogen: Fusarium oxysporum f. sp. cubense.</title>
        <authorList>
            <person name="Fang X."/>
            <person name="Huang J."/>
        </authorList>
    </citation>
    <scope>NUCLEOTIDE SEQUENCE [LARGE SCALE GENOMIC DNA]</scope>
    <source>
        <strain evidence="2">race 1</strain>
    </source>
</reference>
<gene>
    <name evidence="1" type="ORF">FOC1_g10015061</name>
</gene>
<feature type="non-terminal residue" evidence="1">
    <location>
        <position position="1"/>
    </location>
</feature>
<dbReference type="HOGENOM" id="CLU_2984480_0_0_1"/>
<proteinExistence type="predicted"/>
<evidence type="ECO:0000313" key="1">
    <source>
        <dbReference type="EMBL" id="ENH62102.1"/>
    </source>
</evidence>
<protein>
    <submittedName>
        <fullName evidence="1">Uncharacterized protein</fullName>
    </submittedName>
</protein>
<reference evidence="2" key="2">
    <citation type="journal article" date="2014" name="PLoS ONE">
        <title>Genome and Transcriptome Analysis of the Fungal Pathogen Fusarium oxysporum f. sp. cubense Causing Banana Vascular Wilt Disease.</title>
        <authorList>
            <person name="Guo L."/>
            <person name="Han L."/>
            <person name="Yang L."/>
            <person name="Zeng H."/>
            <person name="Fan D."/>
            <person name="Zhu Y."/>
            <person name="Feng Y."/>
            <person name="Wang G."/>
            <person name="Peng C."/>
            <person name="Jiang X."/>
            <person name="Zhou D."/>
            <person name="Ni P."/>
            <person name="Liang C."/>
            <person name="Liu L."/>
            <person name="Wang J."/>
            <person name="Mao C."/>
            <person name="Fang X."/>
            <person name="Peng M."/>
            <person name="Huang J."/>
        </authorList>
    </citation>
    <scope>NUCLEOTIDE SEQUENCE [LARGE SCALE GENOMIC DNA]</scope>
    <source>
        <strain evidence="2">race 1</strain>
    </source>
</reference>
<sequence>QALSLEDDWTGTTDAASRRRAQTRLNMRAYRTSLSMPHGEIRNVKTFILNNEKFMLNK</sequence>
<organism evidence="1 2">
    <name type="scientific">Fusarium oxysporum f. sp. cubense (strain race 1)</name>
    <name type="common">Panama disease fungus</name>
    <dbReference type="NCBI Taxonomy" id="1229664"/>
    <lineage>
        <taxon>Eukaryota</taxon>
        <taxon>Fungi</taxon>
        <taxon>Dikarya</taxon>
        <taxon>Ascomycota</taxon>
        <taxon>Pezizomycotina</taxon>
        <taxon>Sordariomycetes</taxon>
        <taxon>Hypocreomycetidae</taxon>
        <taxon>Hypocreales</taxon>
        <taxon>Nectriaceae</taxon>
        <taxon>Fusarium</taxon>
        <taxon>Fusarium oxysporum species complex</taxon>
    </lineage>
</organism>
<dbReference type="AlphaFoldDB" id="N4TS69"/>
<accession>N4TS69</accession>
<evidence type="ECO:0000313" key="2">
    <source>
        <dbReference type="Proteomes" id="UP000016928"/>
    </source>
</evidence>
<dbReference type="VEuPathDB" id="FungiDB:FOC1_g10015061"/>